<feature type="domain" description="Small ribosomal subunit protein mS35 mitochondrial conserved" evidence="2">
    <location>
        <begin position="217"/>
        <end position="289"/>
    </location>
</feature>
<dbReference type="GO" id="GO:0005763">
    <property type="term" value="C:mitochondrial small ribosomal subunit"/>
    <property type="evidence" value="ECO:0007669"/>
    <property type="project" value="TreeGrafter"/>
</dbReference>
<name>A0A8B7NMZ0_HYAAZ</name>
<keyword evidence="4" id="KW-0687">Ribonucleoprotein</keyword>
<keyword evidence="3" id="KW-1185">Reference proteome</keyword>
<dbReference type="PANTHER" id="PTHR13490">
    <property type="entry name" value="MITOCHONDRIAL 28S RIBOSOMAL PROTEIN S28"/>
    <property type="match status" value="1"/>
</dbReference>
<evidence type="ECO:0000259" key="2">
    <source>
        <dbReference type="Pfam" id="PF10213"/>
    </source>
</evidence>
<accession>A0A8B7NMZ0</accession>
<dbReference type="InterPro" id="IPR019349">
    <property type="entry name" value="Ribosomal_mS35_mit"/>
</dbReference>
<evidence type="ECO:0000313" key="3">
    <source>
        <dbReference type="Proteomes" id="UP000694843"/>
    </source>
</evidence>
<feature type="region of interest" description="Disordered" evidence="1">
    <location>
        <begin position="164"/>
        <end position="186"/>
    </location>
</feature>
<dbReference type="GeneID" id="108671517"/>
<evidence type="ECO:0000313" key="4">
    <source>
        <dbReference type="RefSeq" id="XP_018014561.1"/>
    </source>
</evidence>
<sequence length="415" mass="46806">MFGNKLVANLSHKGLLSIPNVTLLRLSYVGFCSKAPTEDHNDSFSGEDFPPLQLWAHEKKAFSRRKQKMAQELPPRSATMKPDQDWTNVWPTSHSFKPATVPLPIRMGMPPSNRPTPDKWANAELMKIPNFLHLTPPAVERHCAAIQKYCSPWPEGVSYASALTEDTQNPDPNPKKKSKTKLPGFSPDPDVVFTDPGYFPMSVTKTSYLYSGPSIRDERARVAVVKVRLEDLQLDAHSYDKLLRLVGDRYDRASHTITLTGDRCPLYSQNLDYCMYLLTVMLAEAQTKEAWEHEKPRQDHESFEYSGSSSEAAVAALRERQALAGVAPVTEQQEQRYKEALNGLLNGGETDASVTEYGESVLNLLGISERVHDAVSHHNHSIDNDLNLPDISVKTYFERINVKWQNCGWYPKIPR</sequence>
<dbReference type="Pfam" id="PF10213">
    <property type="entry name" value="MRP-S28"/>
    <property type="match status" value="1"/>
</dbReference>
<organism evidence="3 4">
    <name type="scientific">Hyalella azteca</name>
    <name type="common">Amphipod</name>
    <dbReference type="NCBI Taxonomy" id="294128"/>
    <lineage>
        <taxon>Eukaryota</taxon>
        <taxon>Metazoa</taxon>
        <taxon>Ecdysozoa</taxon>
        <taxon>Arthropoda</taxon>
        <taxon>Crustacea</taxon>
        <taxon>Multicrustacea</taxon>
        <taxon>Malacostraca</taxon>
        <taxon>Eumalacostraca</taxon>
        <taxon>Peracarida</taxon>
        <taxon>Amphipoda</taxon>
        <taxon>Senticaudata</taxon>
        <taxon>Talitrida</taxon>
        <taxon>Talitroidea</taxon>
        <taxon>Hyalellidae</taxon>
        <taxon>Hyalella</taxon>
    </lineage>
</organism>
<dbReference type="CTD" id="60488"/>
<evidence type="ECO:0000256" key="1">
    <source>
        <dbReference type="SAM" id="MobiDB-lite"/>
    </source>
</evidence>
<dbReference type="OrthoDB" id="283424at2759"/>
<keyword evidence="4" id="KW-0689">Ribosomal protein</keyword>
<dbReference type="Proteomes" id="UP000694843">
    <property type="component" value="Unplaced"/>
</dbReference>
<reference evidence="4" key="1">
    <citation type="submission" date="2025-08" db="UniProtKB">
        <authorList>
            <consortium name="RefSeq"/>
        </authorList>
    </citation>
    <scope>IDENTIFICATION</scope>
    <source>
        <tissue evidence="4">Whole organism</tissue>
    </source>
</reference>
<dbReference type="PANTHER" id="PTHR13490:SF0">
    <property type="entry name" value="SMALL RIBOSOMAL SUBUNIT PROTEIN MS35"/>
    <property type="match status" value="1"/>
</dbReference>
<gene>
    <name evidence="4" type="primary">LOC108671517</name>
</gene>
<dbReference type="InterPro" id="IPR039848">
    <property type="entry name" value="Ribosomal_mS35_mt"/>
</dbReference>
<dbReference type="GO" id="GO:0003735">
    <property type="term" value="F:structural constituent of ribosome"/>
    <property type="evidence" value="ECO:0007669"/>
    <property type="project" value="InterPro"/>
</dbReference>
<protein>
    <submittedName>
        <fullName evidence="4">28S ribosomal protein S35, mitochondrial</fullName>
    </submittedName>
</protein>
<dbReference type="GO" id="GO:0032543">
    <property type="term" value="P:mitochondrial translation"/>
    <property type="evidence" value="ECO:0007669"/>
    <property type="project" value="InterPro"/>
</dbReference>
<feature type="region of interest" description="Disordered" evidence="1">
    <location>
        <begin position="70"/>
        <end position="91"/>
    </location>
</feature>
<dbReference type="RefSeq" id="XP_018014561.1">
    <property type="nucleotide sequence ID" value="XM_018159072.1"/>
</dbReference>
<dbReference type="OMA" id="EEYVWDI"/>
<dbReference type="KEGG" id="hazt:108671517"/>
<dbReference type="AlphaFoldDB" id="A0A8B7NMZ0"/>
<proteinExistence type="predicted"/>